<dbReference type="EMBL" id="WHUW01000012">
    <property type="protein sequence ID" value="KAF8440491.1"/>
    <property type="molecule type" value="Genomic_DNA"/>
</dbReference>
<reference evidence="1" key="2">
    <citation type="journal article" date="2020" name="Nat. Commun.">
        <title>Large-scale genome sequencing of mycorrhizal fungi provides insights into the early evolution of symbiotic traits.</title>
        <authorList>
            <person name="Miyauchi S."/>
            <person name="Kiss E."/>
            <person name="Kuo A."/>
            <person name="Drula E."/>
            <person name="Kohler A."/>
            <person name="Sanchez-Garcia M."/>
            <person name="Morin E."/>
            <person name="Andreopoulos B."/>
            <person name="Barry K.W."/>
            <person name="Bonito G."/>
            <person name="Buee M."/>
            <person name="Carver A."/>
            <person name="Chen C."/>
            <person name="Cichocki N."/>
            <person name="Clum A."/>
            <person name="Culley D."/>
            <person name="Crous P.W."/>
            <person name="Fauchery L."/>
            <person name="Girlanda M."/>
            <person name="Hayes R.D."/>
            <person name="Keri Z."/>
            <person name="LaButti K."/>
            <person name="Lipzen A."/>
            <person name="Lombard V."/>
            <person name="Magnuson J."/>
            <person name="Maillard F."/>
            <person name="Murat C."/>
            <person name="Nolan M."/>
            <person name="Ohm R.A."/>
            <person name="Pangilinan J."/>
            <person name="Pereira M.F."/>
            <person name="Perotto S."/>
            <person name="Peter M."/>
            <person name="Pfister S."/>
            <person name="Riley R."/>
            <person name="Sitrit Y."/>
            <person name="Stielow J.B."/>
            <person name="Szollosi G."/>
            <person name="Zifcakova L."/>
            <person name="Stursova M."/>
            <person name="Spatafora J.W."/>
            <person name="Tedersoo L."/>
            <person name="Vaario L.M."/>
            <person name="Yamada A."/>
            <person name="Yan M."/>
            <person name="Wang P."/>
            <person name="Xu J."/>
            <person name="Bruns T."/>
            <person name="Baldrian P."/>
            <person name="Vilgalys R."/>
            <person name="Dunand C."/>
            <person name="Henrissat B."/>
            <person name="Grigoriev I.V."/>
            <person name="Hibbett D."/>
            <person name="Nagy L.G."/>
            <person name="Martin F.M."/>
        </authorList>
    </citation>
    <scope>NUCLEOTIDE SEQUENCE</scope>
    <source>
        <strain evidence="1">BED1</strain>
    </source>
</reference>
<comment type="caution">
    <text evidence="1">The sequence shown here is derived from an EMBL/GenBank/DDBJ whole genome shotgun (WGS) entry which is preliminary data.</text>
</comment>
<accession>A0AAD4BUX0</accession>
<proteinExistence type="predicted"/>
<evidence type="ECO:0000313" key="1">
    <source>
        <dbReference type="EMBL" id="KAF8440491.1"/>
    </source>
</evidence>
<evidence type="ECO:0000313" key="2">
    <source>
        <dbReference type="Proteomes" id="UP001194468"/>
    </source>
</evidence>
<keyword evidence="2" id="KW-1185">Reference proteome</keyword>
<sequence length="86" mass="10195">MTTVREARESDEAVLARLGYRQEFKRNFKPLDVFGNRIQYHRTVAIDSVRPRIRAPHLTFPRLFLALCFRAQYPMEELCQWCGAHV</sequence>
<name>A0AAD4BUX0_BOLED</name>
<reference evidence="1" key="1">
    <citation type="submission" date="2019-10" db="EMBL/GenBank/DDBJ databases">
        <authorList>
            <consortium name="DOE Joint Genome Institute"/>
            <person name="Kuo A."/>
            <person name="Miyauchi S."/>
            <person name="Kiss E."/>
            <person name="Drula E."/>
            <person name="Kohler A."/>
            <person name="Sanchez-Garcia M."/>
            <person name="Andreopoulos B."/>
            <person name="Barry K.W."/>
            <person name="Bonito G."/>
            <person name="Buee M."/>
            <person name="Carver A."/>
            <person name="Chen C."/>
            <person name="Cichocki N."/>
            <person name="Clum A."/>
            <person name="Culley D."/>
            <person name="Crous P.W."/>
            <person name="Fauchery L."/>
            <person name="Girlanda M."/>
            <person name="Hayes R."/>
            <person name="Keri Z."/>
            <person name="LaButti K."/>
            <person name="Lipzen A."/>
            <person name="Lombard V."/>
            <person name="Magnuson J."/>
            <person name="Maillard F."/>
            <person name="Morin E."/>
            <person name="Murat C."/>
            <person name="Nolan M."/>
            <person name="Ohm R."/>
            <person name="Pangilinan J."/>
            <person name="Pereira M."/>
            <person name="Perotto S."/>
            <person name="Peter M."/>
            <person name="Riley R."/>
            <person name="Sitrit Y."/>
            <person name="Stielow B."/>
            <person name="Szollosi G."/>
            <person name="Zifcakova L."/>
            <person name="Stursova M."/>
            <person name="Spatafora J.W."/>
            <person name="Tedersoo L."/>
            <person name="Vaario L.-M."/>
            <person name="Yamada A."/>
            <person name="Yan M."/>
            <person name="Wang P."/>
            <person name="Xu J."/>
            <person name="Bruns T."/>
            <person name="Baldrian P."/>
            <person name="Vilgalys R."/>
            <person name="Henrissat B."/>
            <person name="Grigoriev I.V."/>
            <person name="Hibbett D."/>
            <person name="Nagy L.G."/>
            <person name="Martin F.M."/>
        </authorList>
    </citation>
    <scope>NUCLEOTIDE SEQUENCE</scope>
    <source>
        <strain evidence="1">BED1</strain>
    </source>
</reference>
<protein>
    <submittedName>
        <fullName evidence="1">Uncharacterized protein</fullName>
    </submittedName>
</protein>
<dbReference type="Proteomes" id="UP001194468">
    <property type="component" value="Unassembled WGS sequence"/>
</dbReference>
<gene>
    <name evidence="1" type="ORF">L210DRAFT_3539815</name>
</gene>
<dbReference type="AlphaFoldDB" id="A0AAD4BUX0"/>
<organism evidence="1 2">
    <name type="scientific">Boletus edulis BED1</name>
    <dbReference type="NCBI Taxonomy" id="1328754"/>
    <lineage>
        <taxon>Eukaryota</taxon>
        <taxon>Fungi</taxon>
        <taxon>Dikarya</taxon>
        <taxon>Basidiomycota</taxon>
        <taxon>Agaricomycotina</taxon>
        <taxon>Agaricomycetes</taxon>
        <taxon>Agaricomycetidae</taxon>
        <taxon>Boletales</taxon>
        <taxon>Boletineae</taxon>
        <taxon>Boletaceae</taxon>
        <taxon>Boletoideae</taxon>
        <taxon>Boletus</taxon>
    </lineage>
</organism>